<sequence length="878" mass="101283">MHEMPEPGFPVKRRSFSLRKWSRDQMTHEKESSTSVLNRKAGWLSILIFRFFFRNIHTGPELKETMDRLPEDAIVLYATPRRSTLEFLFSWFRYQRMGMPAPRIGLDYKVIIFQPILRSIRIFFTRALYLLTHFRLADPYTTGFYRNRLMEGHTGFIYLSSKRGFERRFLKSRTDAFSHIIDLQKITERPVYIIPQTLFFGITPHRDTPSIIDLIFGSAEDPGKIRRLLTLVRRNNQKVFMDFSEPICLKDFLAEPEIKGLSTENQTLQLRRRLQKTFTLQRQSITGPVLKQRTELIESILTSEKVQRILEEEVRDSGKNLPAVRKKANDYLDEIAANYSMGWIKVYDIALTWMLKNIFEGISVDQKGLAKIRQAAKKGPLILVPCHKSHLDYLVLSYLFHHNKMPCPHIAAGKNLSFWPLGPIFRGGGAFFLRRTFKDNRLYARIFSTYVETLLSEGFNIEFFIEGGRSRTGKLLSPKMGLLSQTLSAYGKGVAPELSIVPISIGYDRVLEEKSYLHELGGGEKKPESMGQLVKARKSLKVRYGKVYVNFDNPISLNDYFAEKNLNPAELDKITHQEICTDLAYRCIHSINQVSVATPYGIVAGALLNLFQPTIPYARLEEVMEAYLSYLYRMDIRMADTLQVNPDYALRQVAEAFVQRGFVDAATENRDDLRIVLNESKRPILDYYKNNVIAFFIPAAYTSLAILEQDALQFTSGDLHLTYGRLTEFFNDEFFQDPDRSAELLVRKNLKAFIDDAILVPHPTLPDTYNVTASGLRKLKLFSAFLLTYLESYWVVLNFFMRYPKDTVAPKNRLKKIQAMGQRMSKRGEINRIEALSGVNYKNGLAFFLRSGLEGSEDKEAIEAHANRIQHYINLIVT</sequence>
<dbReference type="PANTHER" id="PTHR12563">
    <property type="entry name" value="GLYCEROL-3-PHOSPHATE ACYLTRANSFERASE"/>
    <property type="match status" value="1"/>
</dbReference>
<evidence type="ECO:0000313" key="11">
    <source>
        <dbReference type="EMBL" id="TWI72247.1"/>
    </source>
</evidence>
<dbReference type="GO" id="GO:0004366">
    <property type="term" value="F:glycerol-3-phosphate O-acyltransferase activity"/>
    <property type="evidence" value="ECO:0007669"/>
    <property type="project" value="UniProtKB-EC"/>
</dbReference>
<dbReference type="GO" id="GO:0012505">
    <property type="term" value="C:endomembrane system"/>
    <property type="evidence" value="ECO:0007669"/>
    <property type="project" value="UniProtKB-SubCell"/>
</dbReference>
<dbReference type="Pfam" id="PF19277">
    <property type="entry name" value="GPAT_C"/>
    <property type="match status" value="1"/>
</dbReference>
<dbReference type="Proteomes" id="UP000318307">
    <property type="component" value="Unassembled WGS sequence"/>
</dbReference>
<protein>
    <recommendedName>
        <fullName evidence="5">Glycerol-3-phosphate acyltransferase</fullName>
        <ecNumber evidence="4">2.3.1.15</ecNumber>
    </recommendedName>
</protein>
<name>A0A562RT38_9BACT</name>
<comment type="catalytic activity">
    <reaction evidence="9">
        <text>sn-glycerol 3-phosphate + an acyl-CoA = a 1-acyl-sn-glycero-3-phosphate + CoA</text>
        <dbReference type="Rhea" id="RHEA:15325"/>
        <dbReference type="ChEBI" id="CHEBI:57287"/>
        <dbReference type="ChEBI" id="CHEBI:57597"/>
        <dbReference type="ChEBI" id="CHEBI:57970"/>
        <dbReference type="ChEBI" id="CHEBI:58342"/>
        <dbReference type="EC" id="2.3.1.15"/>
    </reaction>
</comment>
<evidence type="ECO:0000313" key="12">
    <source>
        <dbReference type="Proteomes" id="UP000318307"/>
    </source>
</evidence>
<dbReference type="SUPFAM" id="SSF69593">
    <property type="entry name" value="Glycerol-3-phosphate (1)-acyltransferase"/>
    <property type="match status" value="1"/>
</dbReference>
<evidence type="ECO:0000256" key="4">
    <source>
        <dbReference type="ARBA" id="ARBA00013113"/>
    </source>
</evidence>
<dbReference type="PANTHER" id="PTHR12563:SF17">
    <property type="entry name" value="DIHYDROXYACETONE PHOSPHATE ACYLTRANSFERASE"/>
    <property type="match status" value="1"/>
</dbReference>
<feature type="domain" description="Phospholipid/glycerol acyltransferase" evidence="10">
    <location>
        <begin position="381"/>
        <end position="508"/>
    </location>
</feature>
<keyword evidence="12" id="KW-1185">Reference proteome</keyword>
<dbReference type="InterPro" id="IPR022284">
    <property type="entry name" value="GPAT/DHAPAT"/>
</dbReference>
<dbReference type="AlphaFoldDB" id="A0A562RT38"/>
<proteinExistence type="inferred from homology"/>
<dbReference type="GO" id="GO:0005886">
    <property type="term" value="C:plasma membrane"/>
    <property type="evidence" value="ECO:0007669"/>
    <property type="project" value="TreeGrafter"/>
</dbReference>
<comment type="pathway">
    <text evidence="2">Phospholipid metabolism; CDP-diacylglycerol biosynthesis; CDP-diacylglycerol from sn-glycerol 3-phosphate: step 1/3.</text>
</comment>
<dbReference type="GO" id="GO:0016024">
    <property type="term" value="P:CDP-diacylglycerol biosynthetic process"/>
    <property type="evidence" value="ECO:0007669"/>
    <property type="project" value="UniProtKB-UniPathway"/>
</dbReference>
<keyword evidence="8 11" id="KW-0012">Acyltransferase</keyword>
<comment type="subcellular location">
    <subcellularLocation>
        <location evidence="1">Endomembrane system</location>
        <topology evidence="1">Peripheral membrane protein</topology>
    </subcellularLocation>
</comment>
<accession>A0A562RT38</accession>
<evidence type="ECO:0000256" key="2">
    <source>
        <dbReference type="ARBA" id="ARBA00004765"/>
    </source>
</evidence>
<dbReference type="UniPathway" id="UPA00557">
    <property type="reaction ID" value="UER00612"/>
</dbReference>
<evidence type="ECO:0000256" key="1">
    <source>
        <dbReference type="ARBA" id="ARBA00004184"/>
    </source>
</evidence>
<dbReference type="InterPro" id="IPR041728">
    <property type="entry name" value="GPAT/DHAPAT_LPLAT"/>
</dbReference>
<dbReference type="RefSeq" id="WP_144684396.1">
    <property type="nucleotide sequence ID" value="NZ_VLLC01000011.1"/>
</dbReference>
<evidence type="ECO:0000259" key="10">
    <source>
        <dbReference type="SMART" id="SM00563"/>
    </source>
</evidence>
<evidence type="ECO:0000256" key="5">
    <source>
        <dbReference type="ARBA" id="ARBA00013432"/>
    </source>
</evidence>
<dbReference type="CDD" id="cd07993">
    <property type="entry name" value="LPLAT_DHAPAT-like"/>
    <property type="match status" value="1"/>
</dbReference>
<dbReference type="InterPro" id="IPR002123">
    <property type="entry name" value="Plipid/glycerol_acylTrfase"/>
</dbReference>
<dbReference type="EC" id="2.3.1.15" evidence="4"/>
<evidence type="ECO:0000256" key="6">
    <source>
        <dbReference type="ARBA" id="ARBA00022679"/>
    </source>
</evidence>
<dbReference type="SMART" id="SM00563">
    <property type="entry name" value="PlsC"/>
    <property type="match status" value="1"/>
</dbReference>
<keyword evidence="7" id="KW-0472">Membrane</keyword>
<evidence type="ECO:0000256" key="9">
    <source>
        <dbReference type="ARBA" id="ARBA00048427"/>
    </source>
</evidence>
<evidence type="ECO:0000256" key="7">
    <source>
        <dbReference type="ARBA" id="ARBA00023136"/>
    </source>
</evidence>
<evidence type="ECO:0000256" key="3">
    <source>
        <dbReference type="ARBA" id="ARBA00007937"/>
    </source>
</evidence>
<dbReference type="InterPro" id="IPR045520">
    <property type="entry name" value="GPAT/DHAPAT_C"/>
</dbReference>
<evidence type="ECO:0000256" key="8">
    <source>
        <dbReference type="ARBA" id="ARBA00023315"/>
    </source>
</evidence>
<dbReference type="EMBL" id="VLLC01000011">
    <property type="protein sequence ID" value="TWI72247.1"/>
    <property type="molecule type" value="Genomic_DNA"/>
</dbReference>
<keyword evidence="6 11" id="KW-0808">Transferase</keyword>
<gene>
    <name evidence="11" type="ORF">LZ24_01655</name>
</gene>
<reference evidence="11 12" key="1">
    <citation type="submission" date="2019-07" db="EMBL/GenBank/DDBJ databases">
        <title>Genome sequencing of 100 strains of the haloalkaliphilic chemolithoautotrophic sulfur-oxidizing bacterium Thioalkalivibrio.</title>
        <authorList>
            <person name="Muyzer G."/>
        </authorList>
    </citation>
    <scope>NUCLEOTIDE SEQUENCE [LARGE SCALE GENOMIC DNA]</scope>
    <source>
        <strain evidence="11 12">ASO4-4</strain>
    </source>
</reference>
<dbReference type="Pfam" id="PF01553">
    <property type="entry name" value="Acyltransferase"/>
    <property type="match status" value="1"/>
</dbReference>
<comment type="similarity">
    <text evidence="3">Belongs to the GPAT/DAPAT family.</text>
</comment>
<comment type="caution">
    <text evidence="11">The sequence shown here is derived from an EMBL/GenBank/DDBJ whole genome shotgun (WGS) entry which is preliminary data.</text>
</comment>
<dbReference type="OrthoDB" id="335193at2"/>
<organism evidence="11 12">
    <name type="scientific">Desulfobotulus alkaliphilus</name>
    <dbReference type="NCBI Taxonomy" id="622671"/>
    <lineage>
        <taxon>Bacteria</taxon>
        <taxon>Pseudomonadati</taxon>
        <taxon>Thermodesulfobacteriota</taxon>
        <taxon>Desulfobacteria</taxon>
        <taxon>Desulfobacterales</taxon>
        <taxon>Desulfobacteraceae</taxon>
        <taxon>Desulfobotulus</taxon>
    </lineage>
</organism>